<dbReference type="GO" id="GO:0005524">
    <property type="term" value="F:ATP binding"/>
    <property type="evidence" value="ECO:0007669"/>
    <property type="project" value="UniProtKB-UniRule"/>
</dbReference>
<dbReference type="PROSITE" id="PS00107">
    <property type="entry name" value="PROTEIN_KINASE_ATP"/>
    <property type="match status" value="1"/>
</dbReference>
<dbReference type="Gene3D" id="1.10.510.10">
    <property type="entry name" value="Transferase(Phosphotransferase) domain 1"/>
    <property type="match status" value="2"/>
</dbReference>
<evidence type="ECO:0000256" key="10">
    <source>
        <dbReference type="ARBA" id="ARBA00048679"/>
    </source>
</evidence>
<dbReference type="CDD" id="cd00200">
    <property type="entry name" value="WD40"/>
    <property type="match status" value="1"/>
</dbReference>
<keyword evidence="5" id="KW-0677">Repeat</keyword>
<feature type="repeat" description="WD" evidence="11">
    <location>
        <begin position="1014"/>
        <end position="1056"/>
    </location>
</feature>
<dbReference type="InterPro" id="IPR008271">
    <property type="entry name" value="Ser/Thr_kinase_AS"/>
</dbReference>
<dbReference type="Gene3D" id="3.30.200.20">
    <property type="entry name" value="Phosphorylase Kinase, domain 1"/>
    <property type="match status" value="2"/>
</dbReference>
<dbReference type="PANTHER" id="PTHR45707">
    <property type="entry name" value="C2 CALCIUM/LIPID-BINDING PLANT PHOSPHORIBOSYLTRANSFERASE FAMILY PROTEIN"/>
    <property type="match status" value="1"/>
</dbReference>
<dbReference type="EC" id="2.7.11.1" evidence="1"/>
<evidence type="ECO:0000256" key="5">
    <source>
        <dbReference type="ARBA" id="ARBA00022737"/>
    </source>
</evidence>
<evidence type="ECO:0000256" key="3">
    <source>
        <dbReference type="ARBA" id="ARBA00022574"/>
    </source>
</evidence>
<evidence type="ECO:0000256" key="6">
    <source>
        <dbReference type="ARBA" id="ARBA00022741"/>
    </source>
</evidence>
<keyword evidence="7" id="KW-0418">Kinase</keyword>
<feature type="repeat" description="WD" evidence="11">
    <location>
        <begin position="1102"/>
        <end position="1143"/>
    </location>
</feature>
<dbReference type="PROSITE" id="PS50294">
    <property type="entry name" value="WD_REPEATS_REGION"/>
    <property type="match status" value="2"/>
</dbReference>
<dbReference type="PROSITE" id="PS50202">
    <property type="entry name" value="MSP"/>
    <property type="match status" value="1"/>
</dbReference>
<reference evidence="15 16" key="2">
    <citation type="submission" date="2024-10" db="EMBL/GenBank/DDBJ databases">
        <authorList>
            <person name="Ryan C."/>
        </authorList>
    </citation>
    <scope>NUCLEOTIDE SEQUENCE [LARGE SCALE GENOMIC DNA]</scope>
</reference>
<dbReference type="SUPFAM" id="SSF49354">
    <property type="entry name" value="PapD-like"/>
    <property type="match status" value="1"/>
</dbReference>
<evidence type="ECO:0000256" key="2">
    <source>
        <dbReference type="ARBA" id="ARBA00022527"/>
    </source>
</evidence>
<dbReference type="PRINTS" id="PR00320">
    <property type="entry name" value="GPROTEINBRPT"/>
</dbReference>
<keyword evidence="8 12" id="KW-0067">ATP-binding</keyword>
<dbReference type="PROSITE" id="PS00108">
    <property type="entry name" value="PROTEIN_KINASE_ST"/>
    <property type="match status" value="1"/>
</dbReference>
<dbReference type="InterPro" id="IPR001680">
    <property type="entry name" value="WD40_rpt"/>
</dbReference>
<dbReference type="InterPro" id="IPR019775">
    <property type="entry name" value="WD40_repeat_CS"/>
</dbReference>
<feature type="repeat" description="WD" evidence="11">
    <location>
        <begin position="1075"/>
        <end position="1101"/>
    </location>
</feature>
<dbReference type="PROSITE" id="PS50011">
    <property type="entry name" value="PROTEIN_KINASE_DOM"/>
    <property type="match status" value="2"/>
</dbReference>
<keyword evidence="3 11" id="KW-0853">WD repeat</keyword>
<sequence>MKISYDLLKTITDDFSVERCVGVGSFGAVYKGTHADGKEIAVKLLKNINIFLDDKTFSNEFQTLAKLKHQNIIQLLGYCKEAEERLVEYEGRQVIADKLHVAICLEYAEKGSLHKYISSDEDDGLEWHIRYKIIKGICEGLKYLREGSHNPTLWHLDLKPDNILLDNEMMPKIADFGLSRFVCDKATRKTASPIGTIGYLPQEYLERQMVSSSFDIFSLGVIITRIMIGTQGYHRFADLAHEQLVKRVRNYWKKRLQGIVSPRLLHAYCQQVKECISIASKCLNKDRHQRPDIQKIILTLNQTETRIEKVSNPMTRRYSFLENLFVKGVVFAMGLYIILLVSMEINSNNNRPQLRNSADTNQLCHAEWASSSGSSRFKQFDSSIHMLGKPARGHLQEFSRSLYSNLISYSDAPQNGYGEMPKRASKVLKEIPYKLLKTITGDFSKLLGSGTLRTVFKGVDDNRQVTAVKIFNEYLGAKIVMQLQNEIRIAMGFEVEHENIIQPVGYCLENEEVVAQYNEKMYITYPTHAAICLEYMENGSLREHISDASEGLDWCTRYKIIKGICDGLRYLHERLHNPVLHLNLKPSNILLDENMVPKISDFSLSTRLGEEDTRMIEPNVGTLTYMPPEFINKLVISTEFDIFSLGVIIIETVAGFSIYKLLHDMPNEEIIELVLAKWTNRLQAMLTPQSVERYCGQVRTCIQMALRCVDPDRHNRPSIGEVVAVLEATEPWVHDGSALLDVHPMELCFPFMPRSHGSCLLHLHNGGDDRVEFRLEPKTPTNSRYKNLPLCGIVPPRCSYTLALTTKKLPRQPPTWDAHDDGFMLRINATCRDPETQLQDLETAGDEVQEVALKSFCVPLAEEPSSSEVTRRSEIEIIASPNARHVSSIEIHPTKPWIMTAHRRGNLRIWNYNTMQVVISSFEVTDKPVCVAKFIVREQWIVGGDDNGYIHVCSYTKSDAASFKAHNGRIMTLAVHPTDSYVLSSSCDDHLIKLWHWDKNWNFKTDCWVCTRTFEGHSDKVSQIIFNQMNTGSFASASWDCVVKIWDLNSDECNTITLDKNPKGPLCIDYISAADREHLITGSKDGTAKIWDLKTKSCIHNLNGHTDAISTVYCRPEVRELLTGSLDGTVRIWDSTTYRLQNVIAFKLGAVYDIGYIEELQRIVVGCKMGIAMMETKISVKTQMPEKENVVTSTVM</sequence>
<dbReference type="InterPro" id="IPR013783">
    <property type="entry name" value="Ig-like_fold"/>
</dbReference>
<feature type="repeat" description="WD" evidence="11">
    <location>
        <begin position="963"/>
        <end position="995"/>
    </location>
</feature>
<accession>A0ABC9B2N1</accession>
<gene>
    <name evidence="15" type="ORF">URODEC1_LOCUS61348</name>
</gene>
<evidence type="ECO:0000256" key="1">
    <source>
        <dbReference type="ARBA" id="ARBA00012513"/>
    </source>
</evidence>
<evidence type="ECO:0000256" key="12">
    <source>
        <dbReference type="PROSITE-ProRule" id="PRU10141"/>
    </source>
</evidence>
<comment type="catalytic activity">
    <reaction evidence="10">
        <text>L-seryl-[protein] + ATP = O-phospho-L-seryl-[protein] + ADP + H(+)</text>
        <dbReference type="Rhea" id="RHEA:17989"/>
        <dbReference type="Rhea" id="RHEA-COMP:9863"/>
        <dbReference type="Rhea" id="RHEA-COMP:11604"/>
        <dbReference type="ChEBI" id="CHEBI:15378"/>
        <dbReference type="ChEBI" id="CHEBI:29999"/>
        <dbReference type="ChEBI" id="CHEBI:30616"/>
        <dbReference type="ChEBI" id="CHEBI:83421"/>
        <dbReference type="ChEBI" id="CHEBI:456216"/>
        <dbReference type="EC" id="2.7.11.1"/>
    </reaction>
</comment>
<dbReference type="AlphaFoldDB" id="A0ABC9B2N1"/>
<evidence type="ECO:0000256" key="11">
    <source>
        <dbReference type="PROSITE-ProRule" id="PRU00221"/>
    </source>
</evidence>
<dbReference type="SMART" id="SM00220">
    <property type="entry name" value="S_TKc"/>
    <property type="match status" value="2"/>
</dbReference>
<dbReference type="PROSITE" id="PS50082">
    <property type="entry name" value="WD_REPEATS_2"/>
    <property type="match status" value="5"/>
</dbReference>
<proteinExistence type="predicted"/>
<evidence type="ECO:0000259" key="13">
    <source>
        <dbReference type="PROSITE" id="PS50011"/>
    </source>
</evidence>
<keyword evidence="16" id="KW-1185">Reference proteome</keyword>
<evidence type="ECO:0000313" key="15">
    <source>
        <dbReference type="EMBL" id="CAL4992946.1"/>
    </source>
</evidence>
<dbReference type="Proteomes" id="UP001497457">
    <property type="component" value="Chromosome 24b"/>
</dbReference>
<evidence type="ECO:0000256" key="4">
    <source>
        <dbReference type="ARBA" id="ARBA00022679"/>
    </source>
</evidence>
<dbReference type="InterPro" id="IPR020472">
    <property type="entry name" value="WD40_PAC1"/>
</dbReference>
<organism evidence="15 16">
    <name type="scientific">Urochloa decumbens</name>
    <dbReference type="NCBI Taxonomy" id="240449"/>
    <lineage>
        <taxon>Eukaryota</taxon>
        <taxon>Viridiplantae</taxon>
        <taxon>Streptophyta</taxon>
        <taxon>Embryophyta</taxon>
        <taxon>Tracheophyta</taxon>
        <taxon>Spermatophyta</taxon>
        <taxon>Magnoliopsida</taxon>
        <taxon>Liliopsida</taxon>
        <taxon>Poales</taxon>
        <taxon>Poaceae</taxon>
        <taxon>PACMAD clade</taxon>
        <taxon>Panicoideae</taxon>
        <taxon>Panicodae</taxon>
        <taxon>Paniceae</taxon>
        <taxon>Melinidinae</taxon>
        <taxon>Urochloa</taxon>
    </lineage>
</organism>
<feature type="binding site" evidence="12">
    <location>
        <position position="43"/>
    </location>
    <ligand>
        <name>ATP</name>
        <dbReference type="ChEBI" id="CHEBI:30616"/>
    </ligand>
</feature>
<dbReference type="SMART" id="SM00320">
    <property type="entry name" value="WD40"/>
    <property type="match status" value="6"/>
</dbReference>
<evidence type="ECO:0000313" key="16">
    <source>
        <dbReference type="Proteomes" id="UP001497457"/>
    </source>
</evidence>
<dbReference type="InterPro" id="IPR015943">
    <property type="entry name" value="WD40/YVTN_repeat-like_dom_sf"/>
</dbReference>
<feature type="domain" description="Protein kinase" evidence="13">
    <location>
        <begin position="441"/>
        <end position="733"/>
    </location>
</feature>
<dbReference type="EMBL" id="OZ075134">
    <property type="protein sequence ID" value="CAL4992946.1"/>
    <property type="molecule type" value="Genomic_DNA"/>
</dbReference>
<feature type="domain" description="Protein kinase" evidence="13">
    <location>
        <begin position="15"/>
        <end position="321"/>
    </location>
</feature>
<dbReference type="InterPro" id="IPR017441">
    <property type="entry name" value="Protein_kinase_ATP_BS"/>
</dbReference>
<dbReference type="InterPro" id="IPR008962">
    <property type="entry name" value="PapD-like_sf"/>
</dbReference>
<protein>
    <recommendedName>
        <fullName evidence="1">non-specific serine/threonine protein kinase</fullName>
        <ecNumber evidence="1">2.7.11.1</ecNumber>
    </recommendedName>
</protein>
<evidence type="ECO:0000256" key="9">
    <source>
        <dbReference type="ARBA" id="ARBA00047899"/>
    </source>
</evidence>
<reference evidence="16" key="1">
    <citation type="submission" date="2024-06" db="EMBL/GenBank/DDBJ databases">
        <authorList>
            <person name="Ryan C."/>
        </authorList>
    </citation>
    <scope>NUCLEOTIDE SEQUENCE [LARGE SCALE GENOMIC DNA]</scope>
</reference>
<dbReference type="Gene3D" id="2.130.10.10">
    <property type="entry name" value="YVTN repeat-like/Quinoprotein amine dehydrogenase"/>
    <property type="match status" value="1"/>
</dbReference>
<dbReference type="InterPro" id="IPR000719">
    <property type="entry name" value="Prot_kinase_dom"/>
</dbReference>
<comment type="catalytic activity">
    <reaction evidence="9">
        <text>L-threonyl-[protein] + ATP = O-phospho-L-threonyl-[protein] + ADP + H(+)</text>
        <dbReference type="Rhea" id="RHEA:46608"/>
        <dbReference type="Rhea" id="RHEA-COMP:11060"/>
        <dbReference type="Rhea" id="RHEA-COMP:11605"/>
        <dbReference type="ChEBI" id="CHEBI:15378"/>
        <dbReference type="ChEBI" id="CHEBI:30013"/>
        <dbReference type="ChEBI" id="CHEBI:30616"/>
        <dbReference type="ChEBI" id="CHEBI:61977"/>
        <dbReference type="ChEBI" id="CHEBI:456216"/>
        <dbReference type="EC" id="2.7.11.1"/>
    </reaction>
</comment>
<dbReference type="InterPro" id="IPR036322">
    <property type="entry name" value="WD40_repeat_dom_sf"/>
</dbReference>
<feature type="domain" description="MSP" evidence="14">
    <location>
        <begin position="739"/>
        <end position="880"/>
    </location>
</feature>
<evidence type="ECO:0000259" key="14">
    <source>
        <dbReference type="PROSITE" id="PS50202"/>
    </source>
</evidence>
<dbReference type="Gene3D" id="2.60.40.10">
    <property type="entry name" value="Immunoglobulins"/>
    <property type="match status" value="1"/>
</dbReference>
<evidence type="ECO:0000256" key="8">
    <source>
        <dbReference type="ARBA" id="ARBA00022840"/>
    </source>
</evidence>
<keyword evidence="6 12" id="KW-0547">Nucleotide-binding</keyword>
<dbReference type="GO" id="GO:0004674">
    <property type="term" value="F:protein serine/threonine kinase activity"/>
    <property type="evidence" value="ECO:0007669"/>
    <property type="project" value="UniProtKB-KW"/>
</dbReference>
<dbReference type="InterPro" id="IPR011009">
    <property type="entry name" value="Kinase-like_dom_sf"/>
</dbReference>
<dbReference type="InterPro" id="IPR000535">
    <property type="entry name" value="MSP_dom"/>
</dbReference>
<keyword evidence="2" id="KW-0723">Serine/threonine-protein kinase</keyword>
<dbReference type="Pfam" id="PF00069">
    <property type="entry name" value="Pkinase"/>
    <property type="match status" value="2"/>
</dbReference>
<evidence type="ECO:0000256" key="7">
    <source>
        <dbReference type="ARBA" id="ARBA00022777"/>
    </source>
</evidence>
<dbReference type="SUPFAM" id="SSF50978">
    <property type="entry name" value="WD40 repeat-like"/>
    <property type="match status" value="1"/>
</dbReference>
<keyword evidence="4" id="KW-0808">Transferase</keyword>
<dbReference type="Pfam" id="PF00400">
    <property type="entry name" value="WD40"/>
    <property type="match status" value="4"/>
</dbReference>
<feature type="repeat" description="WD" evidence="11">
    <location>
        <begin position="879"/>
        <end position="920"/>
    </location>
</feature>
<name>A0ABC9B2N1_9POAL</name>
<dbReference type="PANTHER" id="PTHR45707:SF76">
    <property type="entry name" value="PROTEIN KINASE DOMAIN-CONTAINING PROTEIN"/>
    <property type="match status" value="1"/>
</dbReference>
<dbReference type="PROSITE" id="PS00678">
    <property type="entry name" value="WD_REPEATS_1"/>
    <property type="match status" value="1"/>
</dbReference>
<dbReference type="FunFam" id="1.10.510.10:FF:001023">
    <property type="entry name" value="Os07g0541700 protein"/>
    <property type="match status" value="1"/>
</dbReference>
<dbReference type="SUPFAM" id="SSF56112">
    <property type="entry name" value="Protein kinase-like (PK-like)"/>
    <property type="match status" value="2"/>
</dbReference>